<sequence length="174" mass="20944">MNAKTFEDALRRHVKSKFKQPHLNSRELFQFVSNVSSSQKHDMWKAMGIIMNHDKQKIHDFFHNKWSLQFYDDFVPHKNELKDISQNIIEVHSLGMTTELTKQAVIDETIDTIAKMYPEKSFYNRRIRMFLDYSVTKALHDKLHVQKQPKRVTKKEQSEMWELAQLLQERFNFD</sequence>
<accession>A0A146KF45</accession>
<gene>
    <name evidence="1" type="ORF">TPC1_11612</name>
</gene>
<proteinExistence type="predicted"/>
<name>A0A146KF45_9EUKA</name>
<protein>
    <submittedName>
        <fullName evidence="1">Uncharacterized protein</fullName>
    </submittedName>
</protein>
<reference evidence="1" key="1">
    <citation type="submission" date="2015-07" db="EMBL/GenBank/DDBJ databases">
        <title>Adaptation to a free-living lifestyle via gene acquisitions in the diplomonad Trepomonas sp. PC1.</title>
        <authorList>
            <person name="Xu F."/>
            <person name="Jerlstrom-Hultqvist J."/>
            <person name="Kolisko M."/>
            <person name="Simpson A.G.B."/>
            <person name="Roger A.J."/>
            <person name="Svard S.G."/>
            <person name="Andersson J.O."/>
        </authorList>
    </citation>
    <scope>NUCLEOTIDE SEQUENCE</scope>
    <source>
        <strain evidence="1">PC1</strain>
    </source>
</reference>
<dbReference type="EMBL" id="GDID01001196">
    <property type="protein sequence ID" value="JAP95410.1"/>
    <property type="molecule type" value="Transcribed_RNA"/>
</dbReference>
<evidence type="ECO:0000313" key="1">
    <source>
        <dbReference type="EMBL" id="JAP95410.1"/>
    </source>
</evidence>
<organism evidence="1">
    <name type="scientific">Trepomonas sp. PC1</name>
    <dbReference type="NCBI Taxonomy" id="1076344"/>
    <lineage>
        <taxon>Eukaryota</taxon>
        <taxon>Metamonada</taxon>
        <taxon>Diplomonadida</taxon>
        <taxon>Hexamitidae</taxon>
        <taxon>Hexamitinae</taxon>
        <taxon>Trepomonas</taxon>
    </lineage>
</organism>
<dbReference type="AlphaFoldDB" id="A0A146KF45"/>